<sequence>MAIAIPVVLAGSYHVKRLWRGVSGGSRSNSISTTPKRNASLAAGSVESKQCHFASQVKQSFATQPSRTYVNVATQTDISPPTAQGLPAQDSSDIDFEEHEAFDAEAEDIARSHHRLIFDGEDETDYTFGPIRVVQTFDDALRAAHKFQEAEAGADEERMRSWNLHSRIQSKFSICDYRIAVAEESNSGEVETMRAEMDNLTVCAKWSIVDWRIWREACESTKRLTSGGKCV</sequence>
<protein>
    <submittedName>
        <fullName evidence="1">Uncharacterized protein</fullName>
    </submittedName>
</protein>
<name>A0A139HN09_9PEZI</name>
<dbReference type="Proteomes" id="UP000070133">
    <property type="component" value="Unassembled WGS sequence"/>
</dbReference>
<accession>A0A139HN09</accession>
<gene>
    <name evidence="1" type="ORF">AC578_8933</name>
</gene>
<dbReference type="EMBL" id="LFZN01000026">
    <property type="protein sequence ID" value="KXT03864.1"/>
    <property type="molecule type" value="Genomic_DNA"/>
</dbReference>
<dbReference type="AlphaFoldDB" id="A0A139HN09"/>
<evidence type="ECO:0000313" key="2">
    <source>
        <dbReference type="Proteomes" id="UP000070133"/>
    </source>
</evidence>
<dbReference type="OrthoDB" id="5391053at2759"/>
<proteinExistence type="predicted"/>
<reference evidence="1 2" key="1">
    <citation type="submission" date="2015-07" db="EMBL/GenBank/DDBJ databases">
        <title>Comparative genomics of the Sigatoka disease complex on banana suggests a link between parallel evolutionary changes in Pseudocercospora fijiensis and Pseudocercospora eumusae and increased virulence on the banana host.</title>
        <authorList>
            <person name="Chang T.-C."/>
            <person name="Salvucci A."/>
            <person name="Crous P.W."/>
            <person name="Stergiopoulos I."/>
        </authorList>
    </citation>
    <scope>NUCLEOTIDE SEQUENCE [LARGE SCALE GENOMIC DNA]</scope>
    <source>
        <strain evidence="1 2">CBS 114824</strain>
    </source>
</reference>
<comment type="caution">
    <text evidence="1">The sequence shown here is derived from an EMBL/GenBank/DDBJ whole genome shotgun (WGS) entry which is preliminary data.</text>
</comment>
<organism evidence="1 2">
    <name type="scientific">Pseudocercospora eumusae</name>
    <dbReference type="NCBI Taxonomy" id="321146"/>
    <lineage>
        <taxon>Eukaryota</taxon>
        <taxon>Fungi</taxon>
        <taxon>Dikarya</taxon>
        <taxon>Ascomycota</taxon>
        <taxon>Pezizomycotina</taxon>
        <taxon>Dothideomycetes</taxon>
        <taxon>Dothideomycetidae</taxon>
        <taxon>Mycosphaerellales</taxon>
        <taxon>Mycosphaerellaceae</taxon>
        <taxon>Pseudocercospora</taxon>
    </lineage>
</organism>
<keyword evidence="2" id="KW-1185">Reference proteome</keyword>
<evidence type="ECO:0000313" key="1">
    <source>
        <dbReference type="EMBL" id="KXT03864.1"/>
    </source>
</evidence>